<dbReference type="Pfam" id="PF06966">
    <property type="entry name" value="DUF1295"/>
    <property type="match status" value="1"/>
</dbReference>
<sequence>MVKFIENDEHFILISLLITVCMQLSFFAIAYGLQIDKVTDFAGTANFLLLASVTLWFGEDFSFPKIIASLMVILWSLRLGAYLSYRILVWGEDNRFDEMRSKFWSFLGFWIMQILWVFLTCLPVVYFNSLDSPDSVNALATIGIGMFSIGLTIEAWADYSKFNHKLNGKKWCTSGLWKYSRHPNYFGNIMLWFGIFVFCYSYEVPLWTIVGPLWTAFLLLFVSGIPLLEASADKKYGNDFEYLQYKSNTSVLIPWFNSSK</sequence>
<feature type="transmembrane region" description="Helical" evidence="1">
    <location>
        <begin position="138"/>
        <end position="157"/>
    </location>
</feature>
<keyword evidence="1" id="KW-0812">Transmembrane</keyword>
<proteinExistence type="predicted"/>
<evidence type="ECO:0000256" key="1">
    <source>
        <dbReference type="SAM" id="Phobius"/>
    </source>
</evidence>
<reference evidence="2 3" key="1">
    <citation type="submission" date="2016-08" db="EMBL/GenBank/DDBJ databases">
        <title>New Insights into Marine Group III Euryarchaeota, from dark to light.</title>
        <authorList>
            <person name="Haro-Moreno J.M."/>
            <person name="Rodriguez-Valera F."/>
            <person name="Lopez-Garcia P."/>
            <person name="Moreira D."/>
            <person name="Martin-Cuadrado A.B."/>
        </authorList>
    </citation>
    <scope>NUCLEOTIDE SEQUENCE [LARGE SCALE GENOMIC DNA]</scope>
    <source>
        <strain evidence="2">CG-Epi4</strain>
    </source>
</reference>
<feature type="transmembrane region" description="Helical" evidence="1">
    <location>
        <begin position="185"/>
        <end position="203"/>
    </location>
</feature>
<keyword evidence="1" id="KW-1133">Transmembrane helix</keyword>
<feature type="transmembrane region" description="Helical" evidence="1">
    <location>
        <begin position="63"/>
        <end position="83"/>
    </location>
</feature>
<dbReference type="PANTHER" id="PTHR32251">
    <property type="entry name" value="3-OXO-5-ALPHA-STEROID 4-DEHYDROGENASE"/>
    <property type="match status" value="1"/>
</dbReference>
<dbReference type="PROSITE" id="PS50244">
    <property type="entry name" value="S5A_REDUCTASE"/>
    <property type="match status" value="1"/>
</dbReference>
<organism evidence="2 3">
    <name type="scientific">Marine Group III euryarchaeote CG-Epi4</name>
    <dbReference type="NCBI Taxonomy" id="1888998"/>
    <lineage>
        <taxon>Archaea</taxon>
        <taxon>Methanobacteriati</taxon>
        <taxon>Thermoplasmatota</taxon>
        <taxon>Thermoplasmata</taxon>
        <taxon>Candidatus Thermoprofundales</taxon>
    </lineage>
</organism>
<feature type="transmembrane region" description="Helical" evidence="1">
    <location>
        <begin position="103"/>
        <end position="126"/>
    </location>
</feature>
<keyword evidence="1" id="KW-0472">Membrane</keyword>
<feature type="transmembrane region" description="Helical" evidence="1">
    <location>
        <begin position="12"/>
        <end position="31"/>
    </location>
</feature>
<dbReference type="Proteomes" id="UP000183375">
    <property type="component" value="Unassembled WGS sequence"/>
</dbReference>
<feature type="transmembrane region" description="Helical" evidence="1">
    <location>
        <begin position="38"/>
        <end position="57"/>
    </location>
</feature>
<name>A0A1J5TKF5_9ARCH</name>
<dbReference type="GO" id="GO:0016020">
    <property type="term" value="C:membrane"/>
    <property type="evidence" value="ECO:0007669"/>
    <property type="project" value="TreeGrafter"/>
</dbReference>
<comment type="caution">
    <text evidence="2">The sequence shown here is derived from an EMBL/GenBank/DDBJ whole genome shotgun (WGS) entry which is preliminary data.</text>
</comment>
<dbReference type="InterPro" id="IPR010721">
    <property type="entry name" value="UstE-like"/>
</dbReference>
<dbReference type="AlphaFoldDB" id="A0A1J5TKF5"/>
<dbReference type="EMBL" id="MIYX01000006">
    <property type="protein sequence ID" value="OIR21450.1"/>
    <property type="molecule type" value="Genomic_DNA"/>
</dbReference>
<accession>A0A1J5TKF5</accession>
<evidence type="ECO:0000313" key="3">
    <source>
        <dbReference type="Proteomes" id="UP000183375"/>
    </source>
</evidence>
<protein>
    <submittedName>
        <fullName evidence="2">Uncharacterized protein</fullName>
    </submittedName>
</protein>
<dbReference type="PANTHER" id="PTHR32251:SF15">
    <property type="entry name" value="3-OXO-5-ALPHA-STEROID 4-DEHYDROGENASE (DUF1295)"/>
    <property type="match status" value="1"/>
</dbReference>
<evidence type="ECO:0000313" key="2">
    <source>
        <dbReference type="EMBL" id="OIR21450.1"/>
    </source>
</evidence>
<feature type="transmembrane region" description="Helical" evidence="1">
    <location>
        <begin position="209"/>
        <end position="228"/>
    </location>
</feature>
<dbReference type="Gene3D" id="1.20.120.1630">
    <property type="match status" value="1"/>
</dbReference>
<gene>
    <name evidence="2" type="ORF">BEU01_02655</name>
</gene>